<reference evidence="2 3" key="1">
    <citation type="submission" date="2016-10" db="EMBL/GenBank/DDBJ databases">
        <authorList>
            <person name="de Groot N.N."/>
        </authorList>
    </citation>
    <scope>NUCLEOTIDE SEQUENCE [LARGE SCALE GENOMIC DNA]</scope>
    <source>
        <strain evidence="2 3">CGMCC 1.11147</strain>
    </source>
</reference>
<proteinExistence type="predicted"/>
<sequence length="424" mass="41852">MVTGPQQQRLEQALNGASPEAISGASSEWFRCGQMLSVVAGALDRASTSGQDLGGQTGPALSAAFAQTAVGMAGKARELSRGSQALFQASQAITQTNNGVTRMNNKIPQAPHPGPYVPPVEDDVTSTGTYKGDMEAYETSFNDREERARKLADALDRDFEASTEVMRSIHGEPDPPVDNGGDGPGGPQPISAVPPRGGGGRPPTGGVHHPTSVVGEPVRDPDHGDHHTDLPDHTTPQQQQPTVPTHEVTPPTATPFPDHGTALPDPGTTGVIGGTGSGGISAPLAGGLGVAAGGGLAGAAIGGIRGGLAPTGSVPGAATRPIGSSSRAGAPGALGRGSGAAGTGSPTSRPTGRGAGGRGGPGGRGGATSPGGGAGGRRGAAGAGAAAGRRGGKKDQDEQGRDRDLFDDGQEWIDDADAAPGVID</sequence>
<feature type="region of interest" description="Disordered" evidence="1">
    <location>
        <begin position="167"/>
        <end position="274"/>
    </location>
</feature>
<dbReference type="STRING" id="1005944.SAMN05192576_3171"/>
<feature type="compositionally biased region" description="Basic and acidic residues" evidence="1">
    <location>
        <begin position="217"/>
        <end position="232"/>
    </location>
</feature>
<feature type="region of interest" description="Disordered" evidence="1">
    <location>
        <begin position="312"/>
        <end position="424"/>
    </location>
</feature>
<dbReference type="RefSeq" id="WP_091025770.1">
    <property type="nucleotide sequence ID" value="NZ_BKAE01000020.1"/>
</dbReference>
<organism evidence="2 3">
    <name type="scientific">Nocardioides szechwanensis</name>
    <dbReference type="NCBI Taxonomy" id="1005944"/>
    <lineage>
        <taxon>Bacteria</taxon>
        <taxon>Bacillati</taxon>
        <taxon>Actinomycetota</taxon>
        <taxon>Actinomycetes</taxon>
        <taxon>Propionibacteriales</taxon>
        <taxon>Nocardioidaceae</taxon>
        <taxon>Nocardioides</taxon>
    </lineage>
</organism>
<feature type="compositionally biased region" description="Low complexity" evidence="1">
    <location>
        <begin position="233"/>
        <end position="251"/>
    </location>
</feature>
<dbReference type="EMBL" id="FNIC01000005">
    <property type="protein sequence ID" value="SDN98991.1"/>
    <property type="molecule type" value="Genomic_DNA"/>
</dbReference>
<evidence type="ECO:0008006" key="4">
    <source>
        <dbReference type="Google" id="ProtNLM"/>
    </source>
</evidence>
<feature type="compositionally biased region" description="Basic and acidic residues" evidence="1">
    <location>
        <begin position="393"/>
        <end position="406"/>
    </location>
</feature>
<feature type="compositionally biased region" description="Gly residues" evidence="1">
    <location>
        <begin position="353"/>
        <end position="382"/>
    </location>
</feature>
<protein>
    <recommendedName>
        <fullName evidence="4">PPE family protein</fullName>
    </recommendedName>
</protein>
<dbReference type="AlphaFoldDB" id="A0A1H0FWP5"/>
<dbReference type="Proteomes" id="UP000199004">
    <property type="component" value="Unassembled WGS sequence"/>
</dbReference>
<evidence type="ECO:0000313" key="3">
    <source>
        <dbReference type="Proteomes" id="UP000199004"/>
    </source>
</evidence>
<evidence type="ECO:0000256" key="1">
    <source>
        <dbReference type="SAM" id="MobiDB-lite"/>
    </source>
</evidence>
<feature type="compositionally biased region" description="Gly residues" evidence="1">
    <location>
        <begin position="332"/>
        <end position="342"/>
    </location>
</feature>
<feature type="compositionally biased region" description="Acidic residues" evidence="1">
    <location>
        <begin position="407"/>
        <end position="417"/>
    </location>
</feature>
<keyword evidence="3" id="KW-1185">Reference proteome</keyword>
<dbReference type="OrthoDB" id="3790659at2"/>
<accession>A0A1H0FWP5</accession>
<name>A0A1H0FWP5_9ACTN</name>
<gene>
    <name evidence="2" type="ORF">SAMN05192576_3171</name>
</gene>
<evidence type="ECO:0000313" key="2">
    <source>
        <dbReference type="EMBL" id="SDN98991.1"/>
    </source>
</evidence>
<feature type="compositionally biased region" description="Low complexity" evidence="1">
    <location>
        <begin position="343"/>
        <end position="352"/>
    </location>
</feature>